<gene>
    <name evidence="7" type="ORF">OCBIM_22019285mg</name>
</gene>
<evidence type="ECO:0000256" key="5">
    <source>
        <dbReference type="ARBA" id="ARBA00022729"/>
    </source>
</evidence>
<dbReference type="Pfam" id="PF05806">
    <property type="entry name" value="Noggin"/>
    <property type="match status" value="1"/>
</dbReference>
<dbReference type="Gene3D" id="2.10.90.10">
    <property type="entry name" value="Cystine-knot cytokines"/>
    <property type="match status" value="1"/>
</dbReference>
<dbReference type="GO" id="GO:0009953">
    <property type="term" value="P:dorsal/ventral pattern formation"/>
    <property type="evidence" value="ECO:0007669"/>
    <property type="project" value="TreeGrafter"/>
</dbReference>
<keyword evidence="5 6" id="KW-0732">Signal</keyword>
<reference evidence="7" key="1">
    <citation type="submission" date="2015-07" db="EMBL/GenBank/DDBJ databases">
        <title>MeaNS - Measles Nucleotide Surveillance Program.</title>
        <authorList>
            <person name="Tran T."/>
            <person name="Druce J."/>
        </authorList>
    </citation>
    <scope>NUCLEOTIDE SEQUENCE</scope>
    <source>
        <strain evidence="7">UCB-OBI-ISO-001</strain>
        <tissue evidence="7">Gonad</tissue>
    </source>
</reference>
<organism evidence="7">
    <name type="scientific">Octopus bimaculoides</name>
    <name type="common">California two-spotted octopus</name>
    <dbReference type="NCBI Taxonomy" id="37653"/>
    <lineage>
        <taxon>Eukaryota</taxon>
        <taxon>Metazoa</taxon>
        <taxon>Spiralia</taxon>
        <taxon>Lophotrochozoa</taxon>
        <taxon>Mollusca</taxon>
        <taxon>Cephalopoda</taxon>
        <taxon>Coleoidea</taxon>
        <taxon>Octopodiformes</taxon>
        <taxon>Octopoda</taxon>
        <taxon>Incirrata</taxon>
        <taxon>Octopodidae</taxon>
        <taxon>Octopus</taxon>
    </lineage>
</organism>
<keyword evidence="3" id="KW-0217">Developmental protein</keyword>
<evidence type="ECO:0000256" key="1">
    <source>
        <dbReference type="ARBA" id="ARBA00004613"/>
    </source>
</evidence>
<evidence type="ECO:0000256" key="6">
    <source>
        <dbReference type="SAM" id="SignalP"/>
    </source>
</evidence>
<protein>
    <recommendedName>
        <fullName evidence="8">Noggin</fullName>
    </recommendedName>
</protein>
<dbReference type="Gene3D" id="1.10.287.520">
    <property type="entry name" value="Helix hairpin bin"/>
    <property type="match status" value="1"/>
</dbReference>
<feature type="chain" id="PRO_5005583563" description="Noggin" evidence="6">
    <location>
        <begin position="24"/>
        <end position="250"/>
    </location>
</feature>
<dbReference type="GO" id="GO:0045596">
    <property type="term" value="P:negative regulation of cell differentiation"/>
    <property type="evidence" value="ECO:0007669"/>
    <property type="project" value="InterPro"/>
</dbReference>
<evidence type="ECO:0008006" key="8">
    <source>
        <dbReference type="Google" id="ProtNLM"/>
    </source>
</evidence>
<keyword evidence="4" id="KW-0964">Secreted</keyword>
<dbReference type="InterPro" id="IPR008717">
    <property type="entry name" value="Noggin"/>
</dbReference>
<dbReference type="SUPFAM" id="SSF57501">
    <property type="entry name" value="Cystine-knot cytokines"/>
    <property type="match status" value="1"/>
</dbReference>
<evidence type="ECO:0000256" key="3">
    <source>
        <dbReference type="ARBA" id="ARBA00022473"/>
    </source>
</evidence>
<dbReference type="PANTHER" id="PTHR10494">
    <property type="entry name" value="BONE MORPHOGENETIC PROTEIN INHIBITOR, NOGGIN"/>
    <property type="match status" value="1"/>
</dbReference>
<comment type="subcellular location">
    <subcellularLocation>
        <location evidence="1">Secreted</location>
    </subcellularLocation>
</comment>
<dbReference type="OrthoDB" id="5950649at2759"/>
<accession>A0A0L8HA20</accession>
<evidence type="ECO:0000313" key="7">
    <source>
        <dbReference type="EMBL" id="KOF86062.1"/>
    </source>
</evidence>
<dbReference type="KEGG" id="obi:106871936"/>
<dbReference type="GO" id="GO:0030514">
    <property type="term" value="P:negative regulation of BMP signaling pathway"/>
    <property type="evidence" value="ECO:0007669"/>
    <property type="project" value="InterPro"/>
</dbReference>
<sequence>MKSGSLAMLWYIFNTFMLNELFATSFYPKSIAISDYGIERIFKHNPNSQFKHNSHGILTTKPRRRRKKKLLQILGKDFNPNVMSINKPKNKNGSLTYVDYPIDSMMQDAVKDLKINLTYDNNTAMAPDTQIIAAIKMWLVKKSSCPVQYSWVNVGEFFWPPWIRQGSCTDNGQCSWPPGMRCVSAKSKIIHLLRWNCKDRPGNKVSNRSKSTSLKLGSVRNGINRRKSLRRRCRWEKIPYPIIDECFCTC</sequence>
<dbReference type="PANTHER" id="PTHR10494:SF6">
    <property type="entry name" value="NOGGIN"/>
    <property type="match status" value="1"/>
</dbReference>
<dbReference type="GO" id="GO:0005615">
    <property type="term" value="C:extracellular space"/>
    <property type="evidence" value="ECO:0007669"/>
    <property type="project" value="TreeGrafter"/>
</dbReference>
<evidence type="ECO:0000256" key="4">
    <source>
        <dbReference type="ARBA" id="ARBA00022525"/>
    </source>
</evidence>
<feature type="signal peptide" evidence="6">
    <location>
        <begin position="1"/>
        <end position="23"/>
    </location>
</feature>
<dbReference type="OMA" id="YFWPRWI"/>
<name>A0A0L8HA20_OCTBM</name>
<dbReference type="AlphaFoldDB" id="A0A0L8HA20"/>
<dbReference type="InterPro" id="IPR029034">
    <property type="entry name" value="Cystine-knot_cytokine"/>
</dbReference>
<evidence type="ECO:0000256" key="2">
    <source>
        <dbReference type="ARBA" id="ARBA00007480"/>
    </source>
</evidence>
<proteinExistence type="inferred from homology"/>
<comment type="similarity">
    <text evidence="2">Belongs to the noggin family.</text>
</comment>
<dbReference type="EMBL" id="KQ418741">
    <property type="protein sequence ID" value="KOF86062.1"/>
    <property type="molecule type" value="Genomic_DNA"/>
</dbReference>
<dbReference type="STRING" id="37653.A0A0L8HA20"/>